<dbReference type="EMBL" id="GL883191">
    <property type="protein sequence ID" value="EGF97950.1"/>
    <property type="molecule type" value="Genomic_DNA"/>
</dbReference>
<evidence type="ECO:0000256" key="1">
    <source>
        <dbReference type="SAM" id="MobiDB-lite"/>
    </source>
</evidence>
<dbReference type="Pfam" id="PF03732">
    <property type="entry name" value="Retrotrans_gag"/>
    <property type="match status" value="1"/>
</dbReference>
<sequence>MSDNRLGSHRTTRQNPGEPVPQVDNPERIIFPARGTPAPLTCTPLRPASAPPILPLVESRGLAPLIVRQWDSIVNPPNPHGYPVITANWPLSSDSVFLDQLSDNSSAIDRRIILPNADLRHPRRSIPGNFDPHISFISSGDETVQNMANQQSTSQPPDIDVSAEFARMKLDNDGLRSDNAGLRKEISEVRGLLQNFLRNQRPPDEDRDREGNTASQGETSTQRPAPQVEREVTPQMFTSTPAVGRQNLFHVPPSLPSVANTPVSTIPVAADLSKFRATDWPQYKGKFGDVAAFRMWQYQMETTFRVKQIERPEDRFRILPMVLANDPASSWCRRSERNFEGKSWEAVMTEMQGVVLPVGWDEAAKERLRELAMKVNESVTAYCGRARTIQEEIGIEECDDETLANAVVGGTTGTFKAWVKMERVVKNSRDPVTKRFSFPIFEERLGAIWLLTQSIDARNGGRSQSTVHNLTTSTGAAPNGVAIQDLVLPFSRSLWSSHEHHHTRPLKAPALHRQLSPRLRRASQDHLVVWMWQPWMRVRARWMLLRLVSFLTWGERI</sequence>
<evidence type="ECO:0000313" key="3">
    <source>
        <dbReference type="EMBL" id="EGF97950.1"/>
    </source>
</evidence>
<dbReference type="Proteomes" id="UP000001072">
    <property type="component" value="Unassembled WGS sequence"/>
</dbReference>
<accession>F4SBL7</accession>
<feature type="region of interest" description="Disordered" evidence="1">
    <location>
        <begin position="1"/>
        <end position="25"/>
    </location>
</feature>
<evidence type="ECO:0000313" key="4">
    <source>
        <dbReference type="Proteomes" id="UP000001072"/>
    </source>
</evidence>
<feature type="compositionally biased region" description="Polar residues" evidence="1">
    <location>
        <begin position="212"/>
        <end position="224"/>
    </location>
</feature>
<dbReference type="HOGENOM" id="CLU_033256_0_0_1"/>
<dbReference type="InParanoid" id="F4SBL7"/>
<feature type="region of interest" description="Disordered" evidence="1">
    <location>
        <begin position="193"/>
        <end position="230"/>
    </location>
</feature>
<dbReference type="VEuPathDB" id="FungiDB:MELLADRAFT_118628"/>
<gene>
    <name evidence="3" type="ORF">MELLADRAFT_118628</name>
</gene>
<keyword evidence="4" id="KW-1185">Reference proteome</keyword>
<feature type="compositionally biased region" description="Basic and acidic residues" evidence="1">
    <location>
        <begin position="201"/>
        <end position="211"/>
    </location>
</feature>
<dbReference type="RefSeq" id="XP_007418769.1">
    <property type="nucleotide sequence ID" value="XM_007418707.1"/>
</dbReference>
<name>F4SBL7_MELLP</name>
<reference evidence="4" key="1">
    <citation type="journal article" date="2011" name="Proc. Natl. Acad. Sci. U.S.A.">
        <title>Obligate biotrophy features unraveled by the genomic analysis of rust fungi.</title>
        <authorList>
            <person name="Duplessis S."/>
            <person name="Cuomo C.A."/>
            <person name="Lin Y.-C."/>
            <person name="Aerts A."/>
            <person name="Tisserant E."/>
            <person name="Veneault-Fourrey C."/>
            <person name="Joly D.L."/>
            <person name="Hacquard S."/>
            <person name="Amselem J."/>
            <person name="Cantarel B.L."/>
            <person name="Chiu R."/>
            <person name="Coutinho P.M."/>
            <person name="Feau N."/>
            <person name="Field M."/>
            <person name="Frey P."/>
            <person name="Gelhaye E."/>
            <person name="Goldberg J."/>
            <person name="Grabherr M.G."/>
            <person name="Kodira C.D."/>
            <person name="Kohler A."/>
            <person name="Kuees U."/>
            <person name="Lindquist E.A."/>
            <person name="Lucas S.M."/>
            <person name="Mago R."/>
            <person name="Mauceli E."/>
            <person name="Morin E."/>
            <person name="Murat C."/>
            <person name="Pangilinan J.L."/>
            <person name="Park R."/>
            <person name="Pearson M."/>
            <person name="Quesneville H."/>
            <person name="Rouhier N."/>
            <person name="Sakthikumar S."/>
            <person name="Salamov A.A."/>
            <person name="Schmutz J."/>
            <person name="Selles B."/>
            <person name="Shapiro H."/>
            <person name="Tanguay P."/>
            <person name="Tuskan G.A."/>
            <person name="Henrissat B."/>
            <person name="Van de Peer Y."/>
            <person name="Rouze P."/>
            <person name="Ellis J.G."/>
            <person name="Dodds P.N."/>
            <person name="Schein J.E."/>
            <person name="Zhong S."/>
            <person name="Hamelin R.C."/>
            <person name="Grigoriev I.V."/>
            <person name="Szabo L.J."/>
            <person name="Martin F."/>
        </authorList>
    </citation>
    <scope>NUCLEOTIDE SEQUENCE [LARGE SCALE GENOMIC DNA]</scope>
    <source>
        <strain evidence="4">98AG31 / pathotype 3-4-7</strain>
    </source>
</reference>
<dbReference type="KEGG" id="mlr:MELLADRAFT_118628"/>
<evidence type="ECO:0000259" key="2">
    <source>
        <dbReference type="Pfam" id="PF03732"/>
    </source>
</evidence>
<dbReference type="AlphaFoldDB" id="F4SBL7"/>
<protein>
    <recommendedName>
        <fullName evidence="2">Retrotransposon gag domain-containing protein</fullName>
    </recommendedName>
</protein>
<proteinExistence type="predicted"/>
<feature type="domain" description="Retrotransposon gag" evidence="2">
    <location>
        <begin position="324"/>
        <end position="410"/>
    </location>
</feature>
<dbReference type="InterPro" id="IPR005162">
    <property type="entry name" value="Retrotrans_gag_dom"/>
</dbReference>
<dbReference type="GeneID" id="18926263"/>
<organism evidence="4">
    <name type="scientific">Melampsora larici-populina (strain 98AG31 / pathotype 3-4-7)</name>
    <name type="common">Poplar leaf rust fungus</name>
    <dbReference type="NCBI Taxonomy" id="747676"/>
    <lineage>
        <taxon>Eukaryota</taxon>
        <taxon>Fungi</taxon>
        <taxon>Dikarya</taxon>
        <taxon>Basidiomycota</taxon>
        <taxon>Pucciniomycotina</taxon>
        <taxon>Pucciniomycetes</taxon>
        <taxon>Pucciniales</taxon>
        <taxon>Melampsoraceae</taxon>
        <taxon>Melampsora</taxon>
    </lineage>
</organism>